<evidence type="ECO:0000259" key="7">
    <source>
        <dbReference type="Pfam" id="PF02042"/>
    </source>
</evidence>
<dbReference type="SUPFAM" id="SSF54277">
    <property type="entry name" value="CAD &amp; PB1 domains"/>
    <property type="match status" value="1"/>
</dbReference>
<dbReference type="Proteomes" id="UP001151529">
    <property type="component" value="Chromosome 9"/>
</dbReference>
<feature type="domain" description="NLP1-9 GAF" evidence="8">
    <location>
        <begin position="169"/>
        <end position="269"/>
    </location>
</feature>
<feature type="domain" description="RWP-RK" evidence="7">
    <location>
        <begin position="580"/>
        <end position="609"/>
    </location>
</feature>
<evidence type="ECO:0000256" key="4">
    <source>
        <dbReference type="ARBA" id="ARBA00023242"/>
    </source>
</evidence>
<dbReference type="OrthoDB" id="6270329at2759"/>
<feature type="region of interest" description="Disordered" evidence="5">
    <location>
        <begin position="72"/>
        <end position="94"/>
    </location>
</feature>
<feature type="region of interest" description="Disordered" evidence="5">
    <location>
        <begin position="470"/>
        <end position="490"/>
    </location>
</feature>
<dbReference type="InterPro" id="IPR045012">
    <property type="entry name" value="NLP"/>
</dbReference>
<keyword evidence="2" id="KW-0238">DNA-binding</keyword>
<evidence type="ECO:0000259" key="6">
    <source>
        <dbReference type="Pfam" id="PF00564"/>
    </source>
</evidence>
<evidence type="ECO:0000256" key="3">
    <source>
        <dbReference type="ARBA" id="ARBA00023163"/>
    </source>
</evidence>
<dbReference type="Pfam" id="PF00564">
    <property type="entry name" value="PB1"/>
    <property type="match status" value="1"/>
</dbReference>
<keyword evidence="1" id="KW-0805">Transcription regulation</keyword>
<keyword evidence="4" id="KW-0539">Nucleus</keyword>
<evidence type="ECO:0000256" key="2">
    <source>
        <dbReference type="ARBA" id="ARBA00023125"/>
    </source>
</evidence>
<comment type="caution">
    <text evidence="9">The sequence shown here is derived from an EMBL/GenBank/DDBJ whole genome shotgun (WGS) entry which is preliminary data.</text>
</comment>
<dbReference type="GO" id="GO:0003677">
    <property type="term" value="F:DNA binding"/>
    <property type="evidence" value="ECO:0007669"/>
    <property type="project" value="UniProtKB-KW"/>
</dbReference>
<accession>A0A9Q0SCA3</accession>
<dbReference type="AlphaFoldDB" id="A0A9Q0SCA3"/>
<dbReference type="PANTHER" id="PTHR32002:SF73">
    <property type="entry name" value="FACTOR, PUTATIVE-RELATED"/>
    <property type="match status" value="1"/>
</dbReference>
<sequence>MDDHRSSTPDSTFRIFSRNVTNWDFMDEILYQGWFEKDGGFNFLKQGPSTSNVLHDPSLYMPFMGTTTLSTASNQEDYKEETERNFHGNPPLDYPNSTELVQTELQVEDSAETSKSFSQSTSCRVEDAGSGAEWQMVHRGNPWTSSSVKERMMQAVGYLKNCIQDRDILIQIWLPMEKEGKRVLATIDQPYFVNPSCKSLASYRKVSTAYHFQAEDDPKSSVGFPGRVFLEKLPEWTPDVRLFRREEYPHTDHAVQHNIRGSLALPLFKQGSDQTCLGIVEIATTIQKISYRPELQDICKALQAVHLRSSEDFCSPGVETCNRSIQVAVPEMSDIVKSVCKTYRLPLALTWALCSRQGFHAASFEQYLFLGQGIVGRAFTTQKQCFSNDITSYSKKDYPLAHHAKIFGVHAAIAIPLRSISTGFVEFVLELFLPKDCQETEEQKKMWDLLPVTVKQVCRSLQVVMDKEVDEGERQSFESSPSKEAPPDESSWIARMVEAQKKGKSCIVTWDSPEEPIEEFKMITHWEGSEEELDHKQVILDPIYSSIEGGGVSSDFCGWHSLGSRKARKRRLTKTGIQTISMEVLRQYFAGSLKDAAQSLGVCSTTLKEDMQTTRYQTMAFSKDQEAFPELSSPKISSRAPCSSFRRSDNSKHLDSPPHDSSPCCIASKSHSSPCSRSSCSSNCCSARAQQHAATTITVSSNGNGALLAETSNKILKRNCSGELAEHHSLNNQGDAEFLVRSQIHRTRTVKGHIRQSELESPPGFGQSLREGGALEVKAIFGVEKVSYMDGDGEWVRLTCDGDLEECKEIHRFSQSNTIKISIHKYSSAFGFH</sequence>
<dbReference type="PANTHER" id="PTHR32002">
    <property type="entry name" value="PROTEIN NLP8"/>
    <property type="match status" value="1"/>
</dbReference>
<protein>
    <submittedName>
        <fullName evidence="9">PROTEIN NLP8</fullName>
    </submittedName>
</protein>
<organism evidence="9 10">
    <name type="scientific">Salix viminalis</name>
    <name type="common">Common osier</name>
    <name type="synonym">Basket willow</name>
    <dbReference type="NCBI Taxonomy" id="40686"/>
    <lineage>
        <taxon>Eukaryota</taxon>
        <taxon>Viridiplantae</taxon>
        <taxon>Streptophyta</taxon>
        <taxon>Embryophyta</taxon>
        <taxon>Tracheophyta</taxon>
        <taxon>Spermatophyta</taxon>
        <taxon>Magnoliopsida</taxon>
        <taxon>eudicotyledons</taxon>
        <taxon>Gunneridae</taxon>
        <taxon>Pentapetalae</taxon>
        <taxon>rosids</taxon>
        <taxon>fabids</taxon>
        <taxon>Malpighiales</taxon>
        <taxon>Salicaceae</taxon>
        <taxon>Saliceae</taxon>
        <taxon>Salix</taxon>
    </lineage>
</organism>
<proteinExistence type="predicted"/>
<dbReference type="InterPro" id="IPR003035">
    <property type="entry name" value="RWP-RK_dom"/>
</dbReference>
<dbReference type="Pfam" id="PF22922">
    <property type="entry name" value="GAF_NLP"/>
    <property type="match status" value="2"/>
</dbReference>
<gene>
    <name evidence="9" type="ORF">OIU85_015543</name>
</gene>
<reference evidence="9" key="2">
    <citation type="journal article" date="2023" name="Int. J. Mol. Sci.">
        <title>De Novo Assembly and Annotation of 11 Diverse Shrub Willow (Salix) Genomes Reveals Novel Gene Organization in Sex-Linked Regions.</title>
        <authorList>
            <person name="Hyden B."/>
            <person name="Feng K."/>
            <person name="Yates T.B."/>
            <person name="Jawdy S."/>
            <person name="Cereghino C."/>
            <person name="Smart L.B."/>
            <person name="Muchero W."/>
        </authorList>
    </citation>
    <scope>NUCLEOTIDE SEQUENCE [LARGE SCALE GENOMIC DNA]</scope>
    <source>
        <tissue evidence="9">Shoot tip</tissue>
    </source>
</reference>
<feature type="compositionally biased region" description="Basic and acidic residues" evidence="5">
    <location>
        <begin position="646"/>
        <end position="658"/>
    </location>
</feature>
<evidence type="ECO:0000256" key="1">
    <source>
        <dbReference type="ARBA" id="ARBA00023015"/>
    </source>
</evidence>
<name>A0A9Q0SCA3_SALVM</name>
<evidence type="ECO:0000259" key="8">
    <source>
        <dbReference type="Pfam" id="PF22922"/>
    </source>
</evidence>
<keyword evidence="10" id="KW-1185">Reference proteome</keyword>
<dbReference type="InterPro" id="IPR055081">
    <property type="entry name" value="NLP1-9_GAF"/>
</dbReference>
<reference evidence="9" key="1">
    <citation type="submission" date="2022-11" db="EMBL/GenBank/DDBJ databases">
        <authorList>
            <person name="Hyden B.L."/>
            <person name="Feng K."/>
            <person name="Yates T."/>
            <person name="Jawdy S."/>
            <person name="Smart L.B."/>
            <person name="Muchero W."/>
        </authorList>
    </citation>
    <scope>NUCLEOTIDE SEQUENCE</scope>
    <source>
        <tissue evidence="9">Shoot tip</tissue>
    </source>
</reference>
<dbReference type="GO" id="GO:0003700">
    <property type="term" value="F:DNA-binding transcription factor activity"/>
    <property type="evidence" value="ECO:0007669"/>
    <property type="project" value="InterPro"/>
</dbReference>
<dbReference type="InterPro" id="IPR000270">
    <property type="entry name" value="PB1_dom"/>
</dbReference>
<keyword evidence="3" id="KW-0804">Transcription</keyword>
<feature type="domain" description="NLP1-9 GAF" evidence="8">
    <location>
        <begin position="357"/>
        <end position="461"/>
    </location>
</feature>
<dbReference type="Pfam" id="PF02042">
    <property type="entry name" value="RWP-RK"/>
    <property type="match status" value="1"/>
</dbReference>
<evidence type="ECO:0000256" key="5">
    <source>
        <dbReference type="SAM" id="MobiDB-lite"/>
    </source>
</evidence>
<feature type="region of interest" description="Disordered" evidence="5">
    <location>
        <begin position="627"/>
        <end position="662"/>
    </location>
</feature>
<dbReference type="EMBL" id="JAPFFL010000019">
    <property type="protein sequence ID" value="KAJ6671808.1"/>
    <property type="molecule type" value="Genomic_DNA"/>
</dbReference>
<feature type="domain" description="PB1" evidence="6">
    <location>
        <begin position="785"/>
        <end position="825"/>
    </location>
</feature>
<evidence type="ECO:0000313" key="9">
    <source>
        <dbReference type="EMBL" id="KAJ6671808.1"/>
    </source>
</evidence>
<evidence type="ECO:0000313" key="10">
    <source>
        <dbReference type="Proteomes" id="UP001151529"/>
    </source>
</evidence>